<keyword evidence="7" id="KW-0547">Nucleotide-binding</keyword>
<dbReference type="InterPro" id="IPR003594">
    <property type="entry name" value="HATPase_dom"/>
</dbReference>
<evidence type="ECO:0000313" key="15">
    <source>
        <dbReference type="EMBL" id="MFC7333841.1"/>
    </source>
</evidence>
<evidence type="ECO:0000256" key="3">
    <source>
        <dbReference type="ARBA" id="ARBA00012438"/>
    </source>
</evidence>
<dbReference type="Pfam" id="PF02518">
    <property type="entry name" value="HATPase_c"/>
    <property type="match status" value="1"/>
</dbReference>
<evidence type="ECO:0000256" key="9">
    <source>
        <dbReference type="ARBA" id="ARBA00022840"/>
    </source>
</evidence>
<organism evidence="15 16">
    <name type="scientific">Rhodocista pekingensis</name>
    <dbReference type="NCBI Taxonomy" id="201185"/>
    <lineage>
        <taxon>Bacteria</taxon>
        <taxon>Pseudomonadati</taxon>
        <taxon>Pseudomonadota</taxon>
        <taxon>Alphaproteobacteria</taxon>
        <taxon>Rhodospirillales</taxon>
        <taxon>Azospirillaceae</taxon>
        <taxon>Rhodocista</taxon>
    </lineage>
</organism>
<keyword evidence="5 15" id="KW-0808">Transferase</keyword>
<evidence type="ECO:0000256" key="13">
    <source>
        <dbReference type="SAM" id="Phobius"/>
    </source>
</evidence>
<evidence type="ECO:0000256" key="7">
    <source>
        <dbReference type="ARBA" id="ARBA00022741"/>
    </source>
</evidence>
<evidence type="ECO:0000256" key="2">
    <source>
        <dbReference type="ARBA" id="ARBA00004141"/>
    </source>
</evidence>
<evidence type="ECO:0000313" key="16">
    <source>
        <dbReference type="Proteomes" id="UP001596456"/>
    </source>
</evidence>
<evidence type="ECO:0000256" key="1">
    <source>
        <dbReference type="ARBA" id="ARBA00000085"/>
    </source>
</evidence>
<accession>A0ABW2KUV9</accession>
<evidence type="ECO:0000256" key="12">
    <source>
        <dbReference type="ARBA" id="ARBA00023136"/>
    </source>
</evidence>
<dbReference type="Gene3D" id="1.20.120.620">
    <property type="entry name" value="Backbone structure of the membrane domain of e. Coli histidine kinase receptor kdpd"/>
    <property type="match status" value="1"/>
</dbReference>
<name>A0ABW2KUV9_9PROT</name>
<evidence type="ECO:0000256" key="8">
    <source>
        <dbReference type="ARBA" id="ARBA00022777"/>
    </source>
</evidence>
<dbReference type="GO" id="GO:0004673">
    <property type="term" value="F:protein histidine kinase activity"/>
    <property type="evidence" value="ECO:0007669"/>
    <property type="project" value="UniProtKB-EC"/>
</dbReference>
<evidence type="ECO:0000259" key="14">
    <source>
        <dbReference type="SMART" id="SM00387"/>
    </source>
</evidence>
<keyword evidence="16" id="KW-1185">Reference proteome</keyword>
<keyword evidence="8 15" id="KW-0418">Kinase</keyword>
<proteinExistence type="predicted"/>
<dbReference type="InterPro" id="IPR036890">
    <property type="entry name" value="HATPase_C_sf"/>
</dbReference>
<comment type="catalytic activity">
    <reaction evidence="1">
        <text>ATP + protein L-histidine = ADP + protein N-phospho-L-histidine.</text>
        <dbReference type="EC" id="2.7.13.3"/>
    </reaction>
</comment>
<dbReference type="PANTHER" id="PTHR41523">
    <property type="entry name" value="TWO-COMPONENT SYSTEM SENSOR PROTEIN"/>
    <property type="match status" value="1"/>
</dbReference>
<evidence type="ECO:0000256" key="10">
    <source>
        <dbReference type="ARBA" id="ARBA00022989"/>
    </source>
</evidence>
<reference evidence="16" key="1">
    <citation type="journal article" date="2019" name="Int. J. Syst. Evol. Microbiol.">
        <title>The Global Catalogue of Microorganisms (GCM) 10K type strain sequencing project: providing services to taxonomists for standard genome sequencing and annotation.</title>
        <authorList>
            <consortium name="The Broad Institute Genomics Platform"/>
            <consortium name="The Broad Institute Genome Sequencing Center for Infectious Disease"/>
            <person name="Wu L."/>
            <person name="Ma J."/>
        </authorList>
    </citation>
    <scope>NUCLEOTIDE SEQUENCE [LARGE SCALE GENOMIC DNA]</scope>
    <source>
        <strain evidence="16">CGMCC 1.16275</strain>
    </source>
</reference>
<gene>
    <name evidence="15" type="ORF">ACFQPS_11770</name>
</gene>
<keyword evidence="11" id="KW-0902">Two-component regulatory system</keyword>
<protein>
    <recommendedName>
        <fullName evidence="3">histidine kinase</fullName>
        <ecNumber evidence="3">2.7.13.3</ecNumber>
    </recommendedName>
</protein>
<keyword evidence="4" id="KW-0597">Phosphoprotein</keyword>
<sequence length="333" mass="35107">MSRTGVFFLRALPPGSWRGHGLAGLAFLAALALRWGLDGSLPPGFPYLTFFPAVILTSFIAGTGPGVLCAGLCGLAAWYWFIPPYDSFGLTGNTALALGFYVFIVGVDIAIIHAMRRAGARLAAERELSAALAERQRTLFAELQHRAANNLAFIGALLALNREQVAADPAAAPAVFDEAVRRLEVIGRLHRLLHDPAALDRPLEEYLRTLCADLLDAAGAGGIACRVEAADIRFDLGRLTTLSLLLTELITNSLKHAFRGRSGGLVAVTLGRLPSGRLELTVSDDGPGMPARGTGPGGGSLGLVIADALARQLQGELILPAPGDSTTRLLFDP</sequence>
<dbReference type="SUPFAM" id="SSF55874">
    <property type="entry name" value="ATPase domain of HSP90 chaperone/DNA topoisomerase II/histidine kinase"/>
    <property type="match status" value="1"/>
</dbReference>
<dbReference type="Gene3D" id="3.30.565.10">
    <property type="entry name" value="Histidine kinase-like ATPase, C-terminal domain"/>
    <property type="match status" value="1"/>
</dbReference>
<dbReference type="RefSeq" id="WP_377359182.1">
    <property type="nucleotide sequence ID" value="NZ_JBHTCM010000010.1"/>
</dbReference>
<keyword evidence="6 13" id="KW-0812">Transmembrane</keyword>
<dbReference type="PANTHER" id="PTHR41523:SF8">
    <property type="entry name" value="ETHYLENE RESPONSE SENSOR PROTEIN"/>
    <property type="match status" value="1"/>
</dbReference>
<evidence type="ECO:0000256" key="6">
    <source>
        <dbReference type="ARBA" id="ARBA00022692"/>
    </source>
</evidence>
<feature type="transmembrane region" description="Helical" evidence="13">
    <location>
        <begin position="20"/>
        <end position="37"/>
    </location>
</feature>
<dbReference type="SMART" id="SM00387">
    <property type="entry name" value="HATPase_c"/>
    <property type="match status" value="1"/>
</dbReference>
<dbReference type="Proteomes" id="UP001596456">
    <property type="component" value="Unassembled WGS sequence"/>
</dbReference>
<dbReference type="EC" id="2.7.13.3" evidence="3"/>
<evidence type="ECO:0000256" key="4">
    <source>
        <dbReference type="ARBA" id="ARBA00022553"/>
    </source>
</evidence>
<keyword evidence="10 13" id="KW-1133">Transmembrane helix</keyword>
<keyword evidence="9" id="KW-0067">ATP-binding</keyword>
<feature type="transmembrane region" description="Helical" evidence="13">
    <location>
        <begin position="94"/>
        <end position="112"/>
    </location>
</feature>
<dbReference type="InterPro" id="IPR025201">
    <property type="entry name" value="KdpD_TM"/>
</dbReference>
<comment type="subcellular location">
    <subcellularLocation>
        <location evidence="2">Membrane</location>
        <topology evidence="2">Multi-pass membrane protein</topology>
    </subcellularLocation>
</comment>
<dbReference type="InterPro" id="IPR011495">
    <property type="entry name" value="Sig_transdc_His_kin_sub2_dim/P"/>
</dbReference>
<feature type="domain" description="Histidine kinase/HSP90-like ATPase" evidence="14">
    <location>
        <begin position="237"/>
        <end position="333"/>
    </location>
</feature>
<dbReference type="Pfam" id="PF13493">
    <property type="entry name" value="DUF4118"/>
    <property type="match status" value="1"/>
</dbReference>
<keyword evidence="12 13" id="KW-0472">Membrane</keyword>
<dbReference type="EMBL" id="JBHTCM010000010">
    <property type="protein sequence ID" value="MFC7333841.1"/>
    <property type="molecule type" value="Genomic_DNA"/>
</dbReference>
<dbReference type="InterPro" id="IPR038318">
    <property type="entry name" value="KdpD_sf"/>
</dbReference>
<evidence type="ECO:0000256" key="11">
    <source>
        <dbReference type="ARBA" id="ARBA00023012"/>
    </source>
</evidence>
<evidence type="ECO:0000256" key="5">
    <source>
        <dbReference type="ARBA" id="ARBA00022679"/>
    </source>
</evidence>
<feature type="transmembrane region" description="Helical" evidence="13">
    <location>
        <begin position="49"/>
        <end position="82"/>
    </location>
</feature>
<dbReference type="Pfam" id="PF07568">
    <property type="entry name" value="HisKA_2"/>
    <property type="match status" value="1"/>
</dbReference>
<comment type="caution">
    <text evidence="15">The sequence shown here is derived from an EMBL/GenBank/DDBJ whole genome shotgun (WGS) entry which is preliminary data.</text>
</comment>